<reference evidence="1 2" key="1">
    <citation type="journal article" date="2024" name="Chem. Sci.">
        <title>Discovery of megapolipeptins by genome mining of a Burkholderiales bacteria collection.</title>
        <authorList>
            <person name="Paulo B.S."/>
            <person name="Recchia M.J.J."/>
            <person name="Lee S."/>
            <person name="Fergusson C.H."/>
            <person name="Romanowski S.B."/>
            <person name="Hernandez A."/>
            <person name="Krull N."/>
            <person name="Liu D.Y."/>
            <person name="Cavanagh H."/>
            <person name="Bos A."/>
            <person name="Gray C.A."/>
            <person name="Murphy B.T."/>
            <person name="Linington R.G."/>
            <person name="Eustaquio A.S."/>
        </authorList>
    </citation>
    <scope>NUCLEOTIDE SEQUENCE [LARGE SCALE GENOMIC DNA]</scope>
    <source>
        <strain evidence="1 2">RL16-012-BIC-B</strain>
    </source>
</reference>
<protein>
    <submittedName>
        <fullName evidence="1">Uncharacterized protein</fullName>
    </submittedName>
</protein>
<dbReference type="Proteomes" id="UP001629249">
    <property type="component" value="Unassembled WGS sequence"/>
</dbReference>
<dbReference type="RefSeq" id="WP_408329169.1">
    <property type="nucleotide sequence ID" value="NZ_JAQQFH010000008.1"/>
</dbReference>
<name>A0ABW8ZQX6_9BURK</name>
<comment type="caution">
    <text evidence="1">The sequence shown here is derived from an EMBL/GenBank/DDBJ whole genome shotgun (WGS) entry which is preliminary data.</text>
</comment>
<evidence type="ECO:0000313" key="1">
    <source>
        <dbReference type="EMBL" id="MFL9885220.1"/>
    </source>
</evidence>
<dbReference type="EMBL" id="JAQQFN010000014">
    <property type="protein sequence ID" value="MFL9885220.1"/>
    <property type="molecule type" value="Genomic_DNA"/>
</dbReference>
<sequence>MGIRDDLVKAKAEYEKYIPVATAVEEIAARCDVTRREVAQWLLHKLADSELTGYVRYRASYLVEEVQRSDDKAGRRPYKAIRDYLTSIVLPERRGIFAMVEALNQWQRAAAAVTEEIAWERGELETYLQQNDISTQTPIGQPKLSAAAPIPVSIDAVAKVFVIGGSEDESLKWWKKAARGAKDRPWLLEARTSTGRGGASPMPAMFDLSKIFTGMPESVMSERSKWDAIEKNAHDLYAQHESYDPRTDRER</sequence>
<organism evidence="1 2">
    <name type="scientific">Paraburkholderia agricolaris</name>
    <dbReference type="NCBI Taxonomy" id="2152888"/>
    <lineage>
        <taxon>Bacteria</taxon>
        <taxon>Pseudomonadati</taxon>
        <taxon>Pseudomonadota</taxon>
        <taxon>Betaproteobacteria</taxon>
        <taxon>Burkholderiales</taxon>
        <taxon>Burkholderiaceae</taxon>
        <taxon>Paraburkholderia</taxon>
    </lineage>
</organism>
<proteinExistence type="predicted"/>
<gene>
    <name evidence="1" type="ORF">PQR66_19410</name>
</gene>
<keyword evidence="2" id="KW-1185">Reference proteome</keyword>
<accession>A0ABW8ZQX6</accession>
<evidence type="ECO:0000313" key="2">
    <source>
        <dbReference type="Proteomes" id="UP001629249"/>
    </source>
</evidence>